<gene>
    <name evidence="2" type="ORF">QEH59_03045</name>
</gene>
<feature type="compositionally biased region" description="Basic and acidic residues" evidence="1">
    <location>
        <begin position="1"/>
        <end position="18"/>
    </location>
</feature>
<accession>A0ABU1AF18</accession>
<organism evidence="2 3">
    <name type="scientific">Thalassobacterium sedimentorum</name>
    <dbReference type="NCBI Taxonomy" id="3041258"/>
    <lineage>
        <taxon>Bacteria</taxon>
        <taxon>Pseudomonadati</taxon>
        <taxon>Verrucomicrobiota</taxon>
        <taxon>Opitutia</taxon>
        <taxon>Puniceicoccales</taxon>
        <taxon>Coraliomargaritaceae</taxon>
        <taxon>Thalassobacterium</taxon>
    </lineage>
</organism>
<comment type="caution">
    <text evidence="2">The sequence shown here is derived from an EMBL/GenBank/DDBJ whole genome shotgun (WGS) entry which is preliminary data.</text>
</comment>
<sequence>MSKKKPENTDKTADKAPHEITPTELSRMTGWSRDKAKALCGTLRPVRHRGRTVFYDLGECIRAALDTRETQDERRARLQGDIAEERLKRLRGEVVDKKAALDLLTDVLVTFRSTVCHMTELPDAVQRRLLDHCQLEITKVPGLINESVFSGDYLFEHGTGGQPFPPEKHERVLKKVKQITNTQK</sequence>
<feature type="region of interest" description="Disordered" evidence="1">
    <location>
        <begin position="1"/>
        <end position="29"/>
    </location>
</feature>
<evidence type="ECO:0000313" key="2">
    <source>
        <dbReference type="EMBL" id="MDQ8193385.1"/>
    </source>
</evidence>
<proteinExistence type="predicted"/>
<dbReference type="EMBL" id="JARXIC010000003">
    <property type="protein sequence ID" value="MDQ8193385.1"/>
    <property type="molecule type" value="Genomic_DNA"/>
</dbReference>
<evidence type="ECO:0000256" key="1">
    <source>
        <dbReference type="SAM" id="MobiDB-lite"/>
    </source>
</evidence>
<reference evidence="2 3" key="1">
    <citation type="submission" date="2023-04" db="EMBL/GenBank/DDBJ databases">
        <title>A novel bacteria isolated from coastal sediment.</title>
        <authorList>
            <person name="Liu X.-J."/>
            <person name="Du Z.-J."/>
        </authorList>
    </citation>
    <scope>NUCLEOTIDE SEQUENCE [LARGE SCALE GENOMIC DNA]</scope>
    <source>
        <strain evidence="2 3">SDUM461004</strain>
    </source>
</reference>
<dbReference type="Proteomes" id="UP001243717">
    <property type="component" value="Unassembled WGS sequence"/>
</dbReference>
<protein>
    <submittedName>
        <fullName evidence="2">Uncharacterized protein</fullName>
    </submittedName>
</protein>
<dbReference type="RefSeq" id="WP_308983889.1">
    <property type="nucleotide sequence ID" value="NZ_JARXIC010000003.1"/>
</dbReference>
<evidence type="ECO:0000313" key="3">
    <source>
        <dbReference type="Proteomes" id="UP001243717"/>
    </source>
</evidence>
<keyword evidence="3" id="KW-1185">Reference proteome</keyword>
<name>A0ABU1AF18_9BACT</name>